<dbReference type="GO" id="GO:0005886">
    <property type="term" value="C:plasma membrane"/>
    <property type="evidence" value="ECO:0007669"/>
    <property type="project" value="UniProtKB-SubCell"/>
</dbReference>
<dbReference type="PROSITE" id="PS50111">
    <property type="entry name" value="CHEMOTAXIS_TRANSDUC_2"/>
    <property type="match status" value="1"/>
</dbReference>
<dbReference type="Pfam" id="PF00672">
    <property type="entry name" value="HAMP"/>
    <property type="match status" value="1"/>
</dbReference>
<keyword evidence="5 11" id="KW-1133">Transmembrane helix</keyword>
<dbReference type="PROSITE" id="PS50885">
    <property type="entry name" value="HAMP"/>
    <property type="match status" value="1"/>
</dbReference>
<dbReference type="SMART" id="SM00283">
    <property type="entry name" value="MA"/>
    <property type="match status" value="1"/>
</dbReference>
<dbReference type="InterPro" id="IPR033479">
    <property type="entry name" value="dCache_1"/>
</dbReference>
<evidence type="ECO:0000259" key="12">
    <source>
        <dbReference type="PROSITE" id="PS50111"/>
    </source>
</evidence>
<dbReference type="KEGG" id="pbv:AR543_17550"/>
<dbReference type="InterPro" id="IPR029151">
    <property type="entry name" value="Sensor-like_sf"/>
</dbReference>
<evidence type="ECO:0000259" key="13">
    <source>
        <dbReference type="PROSITE" id="PS50885"/>
    </source>
</evidence>
<keyword evidence="15" id="KW-1185">Reference proteome</keyword>
<comment type="subcellular location">
    <subcellularLocation>
        <location evidence="1">Cell membrane</location>
        <topology evidence="1">Multi-pass membrane protein</topology>
    </subcellularLocation>
</comment>
<dbReference type="STRING" id="1616788.AR543_17550"/>
<evidence type="ECO:0000256" key="9">
    <source>
        <dbReference type="PROSITE-ProRule" id="PRU00284"/>
    </source>
</evidence>
<keyword evidence="3" id="KW-0145">Chemotaxis</keyword>
<dbReference type="CDD" id="cd12912">
    <property type="entry name" value="PDC2_MCP_like"/>
    <property type="match status" value="1"/>
</dbReference>
<dbReference type="EMBL" id="CP013023">
    <property type="protein sequence ID" value="ANF97633.1"/>
    <property type="molecule type" value="Genomic_DNA"/>
</dbReference>
<evidence type="ECO:0000313" key="15">
    <source>
        <dbReference type="Proteomes" id="UP000078148"/>
    </source>
</evidence>
<accession>A0A172ZJB3</accession>
<dbReference type="SUPFAM" id="SSF103190">
    <property type="entry name" value="Sensory domain-like"/>
    <property type="match status" value="1"/>
</dbReference>
<evidence type="ECO:0000256" key="1">
    <source>
        <dbReference type="ARBA" id="ARBA00004651"/>
    </source>
</evidence>
<dbReference type="PANTHER" id="PTHR32089:SF112">
    <property type="entry name" value="LYSOZYME-LIKE PROTEIN-RELATED"/>
    <property type="match status" value="1"/>
</dbReference>
<name>A0A172ZJB3_9BACL</name>
<evidence type="ECO:0000313" key="14">
    <source>
        <dbReference type="EMBL" id="ANF97633.1"/>
    </source>
</evidence>
<feature type="coiled-coil region" evidence="10">
    <location>
        <begin position="400"/>
        <end position="427"/>
    </location>
</feature>
<evidence type="ECO:0000256" key="10">
    <source>
        <dbReference type="SAM" id="Coils"/>
    </source>
</evidence>
<dbReference type="CDD" id="cd06225">
    <property type="entry name" value="HAMP"/>
    <property type="match status" value="1"/>
</dbReference>
<dbReference type="SUPFAM" id="SSF58104">
    <property type="entry name" value="Methyl-accepting chemotaxis protein (MCP) signaling domain"/>
    <property type="match status" value="1"/>
</dbReference>
<evidence type="ECO:0000256" key="4">
    <source>
        <dbReference type="ARBA" id="ARBA00022692"/>
    </source>
</evidence>
<feature type="transmembrane region" description="Helical" evidence="11">
    <location>
        <begin position="21"/>
        <end position="42"/>
    </location>
</feature>
<feature type="domain" description="Methyl-accepting transducer" evidence="12">
    <location>
        <begin position="402"/>
        <end position="638"/>
    </location>
</feature>
<evidence type="ECO:0000256" key="6">
    <source>
        <dbReference type="ARBA" id="ARBA00023136"/>
    </source>
</evidence>
<dbReference type="AlphaFoldDB" id="A0A172ZJB3"/>
<evidence type="ECO:0000256" key="11">
    <source>
        <dbReference type="SAM" id="Phobius"/>
    </source>
</evidence>
<feature type="transmembrane region" description="Helical" evidence="11">
    <location>
        <begin position="307"/>
        <end position="328"/>
    </location>
</feature>
<reference evidence="15" key="1">
    <citation type="submission" date="2015-10" db="EMBL/GenBank/DDBJ databases">
        <title>Genome of Paenibacillus bovis sp. nov.</title>
        <authorList>
            <person name="Wu Z."/>
            <person name="Gao C."/>
            <person name="Liu Z."/>
            <person name="Zheng H."/>
        </authorList>
    </citation>
    <scope>NUCLEOTIDE SEQUENCE [LARGE SCALE GENOMIC DNA]</scope>
    <source>
        <strain evidence="15">BD3526</strain>
    </source>
</reference>
<comment type="similarity">
    <text evidence="8">Belongs to the methyl-accepting chemotaxis (MCP) protein family.</text>
</comment>
<keyword evidence="10" id="KW-0175">Coiled coil</keyword>
<dbReference type="Gene3D" id="6.10.340.10">
    <property type="match status" value="1"/>
</dbReference>
<proteinExistence type="inferred from homology"/>
<dbReference type="Gene3D" id="3.30.450.20">
    <property type="entry name" value="PAS domain"/>
    <property type="match status" value="1"/>
</dbReference>
<dbReference type="Gene3D" id="1.10.287.950">
    <property type="entry name" value="Methyl-accepting chemotaxis protein"/>
    <property type="match status" value="1"/>
</dbReference>
<evidence type="ECO:0000256" key="3">
    <source>
        <dbReference type="ARBA" id="ARBA00022500"/>
    </source>
</evidence>
<evidence type="ECO:0000256" key="7">
    <source>
        <dbReference type="ARBA" id="ARBA00023224"/>
    </source>
</evidence>
<keyword evidence="7 9" id="KW-0807">Transducer</keyword>
<dbReference type="InterPro" id="IPR004089">
    <property type="entry name" value="MCPsignal_dom"/>
</dbReference>
<gene>
    <name evidence="14" type="ORF">AR543_17550</name>
</gene>
<dbReference type="SMART" id="SM00304">
    <property type="entry name" value="HAMP"/>
    <property type="match status" value="1"/>
</dbReference>
<keyword evidence="6 11" id="KW-0472">Membrane</keyword>
<feature type="domain" description="HAMP" evidence="13">
    <location>
        <begin position="331"/>
        <end position="383"/>
    </location>
</feature>
<evidence type="ECO:0000256" key="8">
    <source>
        <dbReference type="ARBA" id="ARBA00029447"/>
    </source>
</evidence>
<dbReference type="CDD" id="cd12913">
    <property type="entry name" value="PDC1_MCP_like"/>
    <property type="match status" value="1"/>
</dbReference>
<dbReference type="Pfam" id="PF00015">
    <property type="entry name" value="MCPsignal"/>
    <property type="match status" value="1"/>
</dbReference>
<dbReference type="GO" id="GO:0007165">
    <property type="term" value="P:signal transduction"/>
    <property type="evidence" value="ECO:0007669"/>
    <property type="project" value="UniProtKB-KW"/>
</dbReference>
<dbReference type="Proteomes" id="UP000078148">
    <property type="component" value="Chromosome"/>
</dbReference>
<evidence type="ECO:0000256" key="2">
    <source>
        <dbReference type="ARBA" id="ARBA00022475"/>
    </source>
</evidence>
<reference evidence="14 15" key="2">
    <citation type="journal article" date="2016" name="Int. J. Syst. Evol. Microbiol.">
        <title>Paenibacillus bovis sp. nov., isolated from raw yak (Bos grunniens) milk.</title>
        <authorList>
            <person name="Gao C."/>
            <person name="Han J."/>
            <person name="Liu Z."/>
            <person name="Xu X."/>
            <person name="Hang F."/>
            <person name="Wu Z."/>
        </authorList>
    </citation>
    <scope>NUCLEOTIDE SEQUENCE [LARGE SCALE GENOMIC DNA]</scope>
    <source>
        <strain evidence="14 15">BD3526</strain>
    </source>
</reference>
<dbReference type="Pfam" id="PF02743">
    <property type="entry name" value="dCache_1"/>
    <property type="match status" value="1"/>
</dbReference>
<keyword evidence="2" id="KW-1003">Cell membrane</keyword>
<dbReference type="GO" id="GO:0006935">
    <property type="term" value="P:chemotaxis"/>
    <property type="evidence" value="ECO:0007669"/>
    <property type="project" value="UniProtKB-KW"/>
</dbReference>
<protein>
    <submittedName>
        <fullName evidence="14">Chemotaxis protein</fullName>
    </submittedName>
</protein>
<dbReference type="PANTHER" id="PTHR32089">
    <property type="entry name" value="METHYL-ACCEPTING CHEMOTAXIS PROTEIN MCPB"/>
    <property type="match status" value="1"/>
</dbReference>
<dbReference type="InterPro" id="IPR003660">
    <property type="entry name" value="HAMP_dom"/>
</dbReference>
<sequence>MERKKDLTKYRFKSIQARMMWTVMPIIFVVLLLISGISYEFAKQKLNEQINNSVSHSLNNVTDNINNQLSSHSLLVSSFANTAGQLGSDVDIARYTAIIEKDLKQSNITYGLGVFFAADAYAPGVKYRSSYVHHDGQQLTATNEYDDPAYDYLNQAWYTDTVAAKPNMYYSAPYVDSKLNVSMITAGQAIYDANNKLIGVATGDLDMSNIQSIVSKLNVGMGGTAVLTDREGNILASGNPALKTGSSVSNAAGSAFEQQLQSNASGQMNLTLGGEDQQFLFHTIEQTGWKIGIMLPEAQVQKPTNDLLLLLSIISLIGIVIILSTLWMNNRSMVKEVRKIRQLSDQMAQGDYSNELTSDRQDEFGQMSDGFQRVLKSTSAVISQLREESETVQETAGHLSDGMSQAAREAQQNVEQMEKVKHGAEVQMVAASESTTAMEEMAIGIQRVAESVQQVSEATQGIDHKTRQGNAKLAELNQQIHTAKNALDQAGEVVHSLDERSIQIGGIIDIIQEISGQTKLLALNASIEAARAGEHGKGFAVVASEISKLAENVSSSAGQITTQVSAMQSETRAALQGMKEGSMQVNEGLHVLEEIEARFIAISRDIERVADEVQEVSSASEQMSAGSEEVSASISQLADIARTSSTGAANALERSRMQLSSLEELNQSSQSLNRVSDALNSVVSQFKVQ</sequence>
<keyword evidence="4 11" id="KW-0812">Transmembrane</keyword>
<evidence type="ECO:0000256" key="5">
    <source>
        <dbReference type="ARBA" id="ARBA00022989"/>
    </source>
</evidence>
<organism evidence="14 15">
    <name type="scientific">Paenibacillus bovis</name>
    <dbReference type="NCBI Taxonomy" id="1616788"/>
    <lineage>
        <taxon>Bacteria</taxon>
        <taxon>Bacillati</taxon>
        <taxon>Bacillota</taxon>
        <taxon>Bacilli</taxon>
        <taxon>Bacillales</taxon>
        <taxon>Paenibacillaceae</taxon>
        <taxon>Paenibacillus</taxon>
    </lineage>
</organism>